<sequence>MAKLVSFLYKLARKANDVETLSSGDPKRVAKRAKNKVIGRSLIKKLMK</sequence>
<dbReference type="AlphaFoldDB" id="A0AAW4X0K8"/>
<dbReference type="EMBL" id="JAJFAT010000010">
    <property type="protein sequence ID" value="MCC3145332.1"/>
    <property type="molecule type" value="Genomic_DNA"/>
</dbReference>
<dbReference type="RefSeq" id="WP_013404861.1">
    <property type="nucleotide sequence ID" value="NZ_JAJFAT010000010.1"/>
</dbReference>
<comment type="caution">
    <text evidence="1">The sequence shown here is derived from an EMBL/GenBank/DDBJ whole genome shotgun (WGS) entry which is preliminary data.</text>
</comment>
<keyword evidence="2" id="KW-1185">Reference proteome</keyword>
<evidence type="ECO:0000313" key="2">
    <source>
        <dbReference type="Proteomes" id="UP001199296"/>
    </source>
</evidence>
<proteinExistence type="predicted"/>
<gene>
    <name evidence="1" type="ORF">LJ207_08350</name>
</gene>
<dbReference type="Proteomes" id="UP001199296">
    <property type="component" value="Unassembled WGS sequence"/>
</dbReference>
<organism evidence="1 2">
    <name type="scientific">Halanaerobium polyolivorans</name>
    <dbReference type="NCBI Taxonomy" id="2886943"/>
    <lineage>
        <taxon>Bacteria</taxon>
        <taxon>Bacillati</taxon>
        <taxon>Bacillota</taxon>
        <taxon>Clostridia</taxon>
        <taxon>Halanaerobiales</taxon>
        <taxon>Halanaerobiaceae</taxon>
        <taxon>Halanaerobium</taxon>
    </lineage>
</organism>
<accession>A0AAW4X0K8</accession>
<evidence type="ECO:0000313" key="1">
    <source>
        <dbReference type="EMBL" id="MCC3145332.1"/>
    </source>
</evidence>
<name>A0AAW4X0K8_9FIRM</name>
<reference evidence="1 2" key="1">
    <citation type="submission" date="2021-10" db="EMBL/GenBank/DDBJ databases">
        <authorList>
            <person name="Grouzdev D.S."/>
            <person name="Pantiukh K.S."/>
            <person name="Krutkina M.S."/>
        </authorList>
    </citation>
    <scope>NUCLEOTIDE SEQUENCE [LARGE SCALE GENOMIC DNA]</scope>
    <source>
        <strain evidence="1 2">Z-7514</strain>
    </source>
</reference>
<protein>
    <submittedName>
        <fullName evidence="1">Uncharacterized protein</fullName>
    </submittedName>
</protein>